<dbReference type="PANTHER" id="PTHR43567:SF1">
    <property type="entry name" value="FLAVOREDOXIN"/>
    <property type="match status" value="1"/>
</dbReference>
<dbReference type="PANTHER" id="PTHR43567">
    <property type="entry name" value="FLAVOREDOXIN-RELATED-RELATED"/>
    <property type="match status" value="1"/>
</dbReference>
<comment type="cofactor">
    <cofactor evidence="1">
        <name>FMN</name>
        <dbReference type="ChEBI" id="CHEBI:58210"/>
    </cofactor>
</comment>
<dbReference type="SMART" id="SM00903">
    <property type="entry name" value="Flavin_Reduct"/>
    <property type="match status" value="1"/>
</dbReference>
<evidence type="ECO:0000313" key="6">
    <source>
        <dbReference type="Proteomes" id="UP000245212"/>
    </source>
</evidence>
<name>A0A2V1K0L7_9BURK</name>
<dbReference type="InterPro" id="IPR002563">
    <property type="entry name" value="Flavin_Rdtase-like_dom"/>
</dbReference>
<evidence type="ECO:0000256" key="3">
    <source>
        <dbReference type="ARBA" id="ARBA00038054"/>
    </source>
</evidence>
<feature type="domain" description="Flavin reductase like" evidence="4">
    <location>
        <begin position="15"/>
        <end position="157"/>
    </location>
</feature>
<dbReference type="SUPFAM" id="SSF50475">
    <property type="entry name" value="FMN-binding split barrel"/>
    <property type="match status" value="1"/>
</dbReference>
<accession>A0A2V1K0L7</accession>
<dbReference type="RefSeq" id="WP_109060066.1">
    <property type="nucleotide sequence ID" value="NZ_QETA01000001.1"/>
</dbReference>
<dbReference type="AlphaFoldDB" id="A0A2V1K0L7"/>
<gene>
    <name evidence="5" type="ORF">DD235_00210</name>
</gene>
<reference evidence="6" key="1">
    <citation type="submission" date="2018-05" db="EMBL/GenBank/DDBJ databases">
        <authorList>
            <person name="Li Y."/>
        </authorList>
    </citation>
    <scope>NUCLEOTIDE SEQUENCE [LARGE SCALE GENOMIC DNA]</scope>
    <source>
        <strain evidence="6">3d-2-2</strain>
    </source>
</reference>
<organism evidence="5 6">
    <name type="scientific">Corticimicrobacter populi</name>
    <dbReference type="NCBI Taxonomy" id="2175229"/>
    <lineage>
        <taxon>Bacteria</taxon>
        <taxon>Pseudomonadati</taxon>
        <taxon>Pseudomonadota</taxon>
        <taxon>Betaproteobacteria</taxon>
        <taxon>Burkholderiales</taxon>
        <taxon>Alcaligenaceae</taxon>
        <taxon>Corticimicrobacter</taxon>
    </lineage>
</organism>
<evidence type="ECO:0000256" key="1">
    <source>
        <dbReference type="ARBA" id="ARBA00001917"/>
    </source>
</evidence>
<sequence>MHEHIAAVPLDKAFRLLNHGPTILVSARHDGVDDVMAASWACALDFDPPKLTVVLDKIARTRDLVEQSGRFVIQVPTVAQLELTYQVGHRSLHTVPDKLVRSGVELFGIDGQALPFVAGCSAWLACRLIPESHNQQTYDLFIAEVVGAWADTRVFRDGHWHFERADPALRSLHYIAGGRFYAIGEALDADTHTQG</sequence>
<proteinExistence type="inferred from homology"/>
<comment type="caution">
    <text evidence="5">The sequence shown here is derived from an EMBL/GenBank/DDBJ whole genome shotgun (WGS) entry which is preliminary data.</text>
</comment>
<comment type="similarity">
    <text evidence="3">Belongs to the flavoredoxin family.</text>
</comment>
<dbReference type="Proteomes" id="UP000245212">
    <property type="component" value="Unassembled WGS sequence"/>
</dbReference>
<dbReference type="Gene3D" id="2.30.110.10">
    <property type="entry name" value="Electron Transport, Fmn-binding Protein, Chain A"/>
    <property type="match status" value="1"/>
</dbReference>
<evidence type="ECO:0000313" key="5">
    <source>
        <dbReference type="EMBL" id="PWF24661.1"/>
    </source>
</evidence>
<dbReference type="InterPro" id="IPR052174">
    <property type="entry name" value="Flavoredoxin"/>
</dbReference>
<dbReference type="EMBL" id="QETA01000001">
    <property type="protein sequence ID" value="PWF24661.1"/>
    <property type="molecule type" value="Genomic_DNA"/>
</dbReference>
<evidence type="ECO:0000259" key="4">
    <source>
        <dbReference type="SMART" id="SM00903"/>
    </source>
</evidence>
<keyword evidence="2" id="KW-0285">Flavoprotein</keyword>
<dbReference type="Pfam" id="PF01613">
    <property type="entry name" value="Flavin_Reduct"/>
    <property type="match status" value="1"/>
</dbReference>
<protein>
    <submittedName>
        <fullName evidence="5">Flavin reductase</fullName>
    </submittedName>
</protein>
<dbReference type="GO" id="GO:0016646">
    <property type="term" value="F:oxidoreductase activity, acting on the CH-NH group of donors, NAD or NADP as acceptor"/>
    <property type="evidence" value="ECO:0007669"/>
    <property type="project" value="UniProtKB-ARBA"/>
</dbReference>
<keyword evidence="6" id="KW-1185">Reference proteome</keyword>
<evidence type="ECO:0000256" key="2">
    <source>
        <dbReference type="ARBA" id="ARBA00022630"/>
    </source>
</evidence>
<dbReference type="InterPro" id="IPR012349">
    <property type="entry name" value="Split_barrel_FMN-bd"/>
</dbReference>
<dbReference type="GO" id="GO:0010181">
    <property type="term" value="F:FMN binding"/>
    <property type="evidence" value="ECO:0007669"/>
    <property type="project" value="InterPro"/>
</dbReference>